<evidence type="ECO:0000313" key="1">
    <source>
        <dbReference type="EMBL" id="WIH97289.1"/>
    </source>
</evidence>
<evidence type="ECO:0000313" key="2">
    <source>
        <dbReference type="Proteomes" id="UP001223501"/>
    </source>
</evidence>
<dbReference type="EMBL" id="CP106831">
    <property type="protein sequence ID" value="WIH97289.1"/>
    <property type="molecule type" value="Genomic_DNA"/>
</dbReference>
<protein>
    <submittedName>
        <fullName evidence="1">Uncharacterized protein</fullName>
    </submittedName>
</protein>
<organism evidence="1 2">
    <name type="scientific">Empedobacter falsenii</name>
    <dbReference type="NCBI Taxonomy" id="343874"/>
    <lineage>
        <taxon>Bacteria</taxon>
        <taxon>Pseudomonadati</taxon>
        <taxon>Bacteroidota</taxon>
        <taxon>Flavobacteriia</taxon>
        <taxon>Flavobacteriales</taxon>
        <taxon>Weeksellaceae</taxon>
        <taxon>Empedobacter</taxon>
    </lineage>
</organism>
<gene>
    <name evidence="1" type="ORF">OBA43_13865</name>
</gene>
<name>A0ABY8V6K4_9FLAO</name>
<keyword evidence="2" id="KW-1185">Reference proteome</keyword>
<accession>A0ABY8V6K4</accession>
<reference evidence="1 2" key="1">
    <citation type="submission" date="2022-09" db="EMBL/GenBank/DDBJ databases">
        <title>Whole genome sequencing analysis of tet(X)-positive Empedobacter falsenii YWS9-3.</title>
        <authorList>
            <person name="Chen C."/>
            <person name="Lv Y.-L."/>
        </authorList>
    </citation>
    <scope>NUCLEOTIDE SEQUENCE [LARGE SCALE GENOMIC DNA]</scope>
    <source>
        <strain evidence="1 2">YWS9-3_T</strain>
    </source>
</reference>
<dbReference type="RefSeq" id="WP_284583470.1">
    <property type="nucleotide sequence ID" value="NZ_CP106831.1"/>
</dbReference>
<proteinExistence type="predicted"/>
<dbReference type="Proteomes" id="UP001223501">
    <property type="component" value="Chromosome"/>
</dbReference>
<sequence length="192" mass="20896">MFFLGIGTVTPTAKLDVQGNARIAIMENASATSKPVYWDQTTKTLEAFNGTVKPFTTYKYTISLKDSDWISDLNLNISTTDYTVIVTSAQFRLLNDAQSSSKAMGGVSLNNQSINTVSSAFNDAGSAKTEFGKLTVADKGVHTFQKDGTWRIYADYKDAAPVSKTTYEWVFDILVINNSMVKVGTAQTGAII</sequence>